<dbReference type="InterPro" id="IPR001574">
    <property type="entry name" value="Ribosome_inactivat_prot"/>
</dbReference>
<dbReference type="EMBL" id="CAWUPB010000620">
    <property type="protein sequence ID" value="CAK7324743.1"/>
    <property type="molecule type" value="Genomic_DNA"/>
</dbReference>
<dbReference type="Gene3D" id="4.10.470.10">
    <property type="entry name" value="Ricin (A Subunit), domain 2"/>
    <property type="match status" value="1"/>
</dbReference>
<sequence length="284" mass="31623">MKAFFQIAIWVWWTVMIMPALVCQSAIEETKALSYNRITFNFEGATTKTYSDFMTSLRNQLKSGSVQGLPVTRKTVKDTERYLLAELKINNQNSVTLAIDVTDLYVVAYLDKYQGKDRVNFLRDAPKVARDNLVDKGATVRNIGFGGSYRELEGAATGRQNIELGVTKLQYAVQSVSGKAPASLTKQIEGKFFIISIQMISEAARFEYILKKVLEKGIDGSYKPDPKTLNLENNWGKISEAIHKSSSAGIISPALQLIDANNKPWTINNVKEIAPDIGLLKFKG</sequence>
<dbReference type="Gene3D" id="3.40.420.10">
    <property type="entry name" value="Ricin (A subunit), domain 1"/>
    <property type="match status" value="1"/>
</dbReference>
<dbReference type="GO" id="GO:0030598">
    <property type="term" value="F:rRNA N-glycosylase activity"/>
    <property type="evidence" value="ECO:0007669"/>
    <property type="project" value="UniProtKB-EC"/>
</dbReference>
<dbReference type="InterPro" id="IPR016139">
    <property type="entry name" value="Ribosome_inactivat_prot_sub2"/>
</dbReference>
<comment type="caution">
    <text evidence="3">The sequence shown here is derived from an EMBL/GenBank/DDBJ whole genome shotgun (WGS) entry which is preliminary data.</text>
</comment>
<dbReference type="SUPFAM" id="SSF56371">
    <property type="entry name" value="Ribosome inactivating proteins (RIP)"/>
    <property type="match status" value="1"/>
</dbReference>
<dbReference type="PANTHER" id="PTHR33453:SF34">
    <property type="entry name" value="RIBOSOME-INACTIVATING PROTEIN"/>
    <property type="match status" value="1"/>
</dbReference>
<keyword evidence="2" id="KW-0732">Signal</keyword>
<dbReference type="Proteomes" id="UP001314170">
    <property type="component" value="Unassembled WGS sequence"/>
</dbReference>
<dbReference type="PANTHER" id="PTHR33453">
    <property type="match status" value="1"/>
</dbReference>
<protein>
    <recommendedName>
        <fullName evidence="1">rRNA N-glycosylase</fullName>
        <ecNumber evidence="1">3.2.2.22</ecNumber>
    </recommendedName>
</protein>
<dbReference type="InterPro" id="IPR016138">
    <property type="entry name" value="Ribosome_inactivat_prot_sub1"/>
</dbReference>
<dbReference type="Pfam" id="PF00161">
    <property type="entry name" value="RIP"/>
    <property type="match status" value="1"/>
</dbReference>
<evidence type="ECO:0000313" key="4">
    <source>
        <dbReference type="EMBL" id="CAK7340067.1"/>
    </source>
</evidence>
<dbReference type="EC" id="3.2.2.22" evidence="1"/>
<gene>
    <name evidence="4" type="ORF">DCAF_LOCUS15148</name>
    <name evidence="3" type="ORF">DCAF_LOCUS2409</name>
</gene>
<dbReference type="GO" id="GO:0017148">
    <property type="term" value="P:negative regulation of translation"/>
    <property type="evidence" value="ECO:0007669"/>
    <property type="project" value="UniProtKB-KW"/>
</dbReference>
<reference evidence="3 5" key="1">
    <citation type="submission" date="2024-01" db="EMBL/GenBank/DDBJ databases">
        <authorList>
            <person name="Waweru B."/>
        </authorList>
    </citation>
    <scope>NUCLEOTIDE SEQUENCE [LARGE SCALE GENOMIC DNA]</scope>
</reference>
<evidence type="ECO:0000313" key="3">
    <source>
        <dbReference type="EMBL" id="CAK7324743.1"/>
    </source>
</evidence>
<name>A0AAV1QUK7_9ROSI</name>
<organism evidence="3 5">
    <name type="scientific">Dovyalis caffra</name>
    <dbReference type="NCBI Taxonomy" id="77055"/>
    <lineage>
        <taxon>Eukaryota</taxon>
        <taxon>Viridiplantae</taxon>
        <taxon>Streptophyta</taxon>
        <taxon>Embryophyta</taxon>
        <taxon>Tracheophyta</taxon>
        <taxon>Spermatophyta</taxon>
        <taxon>Magnoliopsida</taxon>
        <taxon>eudicotyledons</taxon>
        <taxon>Gunneridae</taxon>
        <taxon>Pentapetalae</taxon>
        <taxon>rosids</taxon>
        <taxon>fabids</taxon>
        <taxon>Malpighiales</taxon>
        <taxon>Salicaceae</taxon>
        <taxon>Flacourtieae</taxon>
        <taxon>Dovyalis</taxon>
    </lineage>
</organism>
<keyword evidence="1" id="KW-0652">Protein synthesis inhibitor</keyword>
<keyword evidence="1" id="KW-0378">Hydrolase</keyword>
<keyword evidence="1" id="KW-0800">Toxin</keyword>
<dbReference type="GO" id="GO:0090729">
    <property type="term" value="F:toxin activity"/>
    <property type="evidence" value="ECO:0007669"/>
    <property type="project" value="UniProtKB-KW"/>
</dbReference>
<dbReference type="GO" id="GO:0006952">
    <property type="term" value="P:defense response"/>
    <property type="evidence" value="ECO:0007669"/>
    <property type="project" value="UniProtKB-KW"/>
</dbReference>
<feature type="signal peptide" evidence="2">
    <location>
        <begin position="1"/>
        <end position="25"/>
    </location>
</feature>
<comment type="similarity">
    <text evidence="1">Belongs to the ribosome-inactivating protein family.</text>
</comment>
<feature type="chain" id="PRO_5044714072" description="rRNA N-glycosylase" evidence="2">
    <location>
        <begin position="26"/>
        <end position="284"/>
    </location>
</feature>
<dbReference type="InterPro" id="IPR036041">
    <property type="entry name" value="Ribosome-inact_prot_sf"/>
</dbReference>
<proteinExistence type="inferred from homology"/>
<evidence type="ECO:0000313" key="5">
    <source>
        <dbReference type="Proteomes" id="UP001314170"/>
    </source>
</evidence>
<dbReference type="PRINTS" id="PR00396">
    <property type="entry name" value="SHIGARICIN"/>
</dbReference>
<keyword evidence="5" id="KW-1185">Reference proteome</keyword>
<evidence type="ECO:0000256" key="1">
    <source>
        <dbReference type="RuleBase" id="RU004915"/>
    </source>
</evidence>
<comment type="catalytic activity">
    <reaction evidence="1">
        <text>Endohydrolysis of the N-glycosidic bond at one specific adenosine on the 28S rRNA.</text>
        <dbReference type="EC" id="3.2.2.22"/>
    </reaction>
</comment>
<dbReference type="InterPro" id="IPR017989">
    <property type="entry name" value="Ribosome_inactivat_1/2"/>
</dbReference>
<evidence type="ECO:0000256" key="2">
    <source>
        <dbReference type="SAM" id="SignalP"/>
    </source>
</evidence>
<accession>A0AAV1QUK7</accession>
<dbReference type="EMBL" id="CAWUPB010001159">
    <property type="protein sequence ID" value="CAK7340067.1"/>
    <property type="molecule type" value="Genomic_DNA"/>
</dbReference>
<keyword evidence="1" id="KW-0611">Plant defense</keyword>
<dbReference type="AlphaFoldDB" id="A0AAV1QUK7"/>